<keyword evidence="7" id="KW-1185">Reference proteome</keyword>
<dbReference type="FunFam" id="1.10.10.60:FF:000141">
    <property type="entry name" value="TetR family transcriptional regulator"/>
    <property type="match status" value="1"/>
</dbReference>
<evidence type="ECO:0000313" key="6">
    <source>
        <dbReference type="EMBL" id="OMF48912.1"/>
    </source>
</evidence>
<dbReference type="InterPro" id="IPR041490">
    <property type="entry name" value="KstR2_TetR_C"/>
</dbReference>
<dbReference type="Gene3D" id="1.10.357.10">
    <property type="entry name" value="Tetracycline Repressor, domain 2"/>
    <property type="match status" value="1"/>
</dbReference>
<dbReference type="AlphaFoldDB" id="A0A1R1EAZ0"/>
<dbReference type="GO" id="GO:0045892">
    <property type="term" value="P:negative regulation of DNA-templated transcription"/>
    <property type="evidence" value="ECO:0007669"/>
    <property type="project" value="UniProtKB-ARBA"/>
</dbReference>
<dbReference type="PRINTS" id="PR00455">
    <property type="entry name" value="HTHTETR"/>
</dbReference>
<dbReference type="STRING" id="297318.BK138_30530"/>
<dbReference type="GO" id="GO:0000976">
    <property type="term" value="F:transcription cis-regulatory region binding"/>
    <property type="evidence" value="ECO:0007669"/>
    <property type="project" value="TreeGrafter"/>
</dbReference>
<dbReference type="Pfam" id="PF00440">
    <property type="entry name" value="TetR_N"/>
    <property type="match status" value="1"/>
</dbReference>
<feature type="DNA-binding region" description="H-T-H motif" evidence="4">
    <location>
        <begin position="23"/>
        <end position="42"/>
    </location>
</feature>
<dbReference type="PANTHER" id="PTHR30055:SF234">
    <property type="entry name" value="HTH-TYPE TRANSCRIPTIONAL REGULATOR BETI"/>
    <property type="match status" value="1"/>
</dbReference>
<evidence type="ECO:0000256" key="3">
    <source>
        <dbReference type="ARBA" id="ARBA00023163"/>
    </source>
</evidence>
<keyword evidence="1" id="KW-0805">Transcription regulation</keyword>
<dbReference type="PANTHER" id="PTHR30055">
    <property type="entry name" value="HTH-TYPE TRANSCRIPTIONAL REGULATOR RUTR"/>
    <property type="match status" value="1"/>
</dbReference>
<comment type="caution">
    <text evidence="6">The sequence shown here is derived from an EMBL/GenBank/DDBJ whole genome shotgun (WGS) entry which is preliminary data.</text>
</comment>
<dbReference type="InterPro" id="IPR001647">
    <property type="entry name" value="HTH_TetR"/>
</dbReference>
<dbReference type="InterPro" id="IPR050109">
    <property type="entry name" value="HTH-type_TetR-like_transc_reg"/>
</dbReference>
<dbReference type="InterPro" id="IPR036271">
    <property type="entry name" value="Tet_transcr_reg_TetR-rel_C_sf"/>
</dbReference>
<feature type="domain" description="HTH tetR-type" evidence="5">
    <location>
        <begin position="1"/>
        <end position="60"/>
    </location>
</feature>
<sequence>MSKEKILHAATRVFSEYGYHRASMDEIAQQAQVAKGTLYYNFPGKSQLFKAVVKAGFEDIMERTKTDLSSALPIKEQILRVLRHHLDLFLDSRHFAHIVFNEISNGIEPDVLDELKQLRREHLSFLAGILREAQCEGGVMRDVDADLAAASTIGMLESTCNYYLSHQEEYSREDLESFVFTVVAEGLFKSLD</sequence>
<dbReference type="SUPFAM" id="SSF48498">
    <property type="entry name" value="Tetracyclin repressor-like, C-terminal domain"/>
    <property type="match status" value="1"/>
</dbReference>
<dbReference type="InterPro" id="IPR009057">
    <property type="entry name" value="Homeodomain-like_sf"/>
</dbReference>
<accession>A0A1R1EAZ0</accession>
<protein>
    <submittedName>
        <fullName evidence="6">TetR family transcriptional regulator</fullName>
    </submittedName>
</protein>
<dbReference type="PROSITE" id="PS50977">
    <property type="entry name" value="HTH_TETR_2"/>
    <property type="match status" value="1"/>
</dbReference>
<dbReference type="SUPFAM" id="SSF46689">
    <property type="entry name" value="Homeodomain-like"/>
    <property type="match status" value="1"/>
</dbReference>
<evidence type="ECO:0000259" key="5">
    <source>
        <dbReference type="PROSITE" id="PS50977"/>
    </source>
</evidence>
<dbReference type="GO" id="GO:0003700">
    <property type="term" value="F:DNA-binding transcription factor activity"/>
    <property type="evidence" value="ECO:0007669"/>
    <property type="project" value="TreeGrafter"/>
</dbReference>
<name>A0A1R1EAZ0_9BACL</name>
<proteinExistence type="predicted"/>
<dbReference type="Gene3D" id="1.10.10.60">
    <property type="entry name" value="Homeodomain-like"/>
    <property type="match status" value="1"/>
</dbReference>
<dbReference type="Proteomes" id="UP000187172">
    <property type="component" value="Unassembled WGS sequence"/>
</dbReference>
<keyword evidence="2 4" id="KW-0238">DNA-binding</keyword>
<evidence type="ECO:0000256" key="1">
    <source>
        <dbReference type="ARBA" id="ARBA00023015"/>
    </source>
</evidence>
<organism evidence="6 7">
    <name type="scientific">Paenibacillus rhizosphaerae</name>
    <dbReference type="NCBI Taxonomy" id="297318"/>
    <lineage>
        <taxon>Bacteria</taxon>
        <taxon>Bacillati</taxon>
        <taxon>Bacillota</taxon>
        <taxon>Bacilli</taxon>
        <taxon>Bacillales</taxon>
        <taxon>Paenibacillaceae</taxon>
        <taxon>Paenibacillus</taxon>
    </lineage>
</organism>
<evidence type="ECO:0000256" key="4">
    <source>
        <dbReference type="PROSITE-ProRule" id="PRU00335"/>
    </source>
</evidence>
<dbReference type="Pfam" id="PF17932">
    <property type="entry name" value="TetR_C_24"/>
    <property type="match status" value="1"/>
</dbReference>
<reference evidence="6 7" key="1">
    <citation type="submission" date="2016-11" db="EMBL/GenBank/DDBJ databases">
        <title>Paenibacillus species isolates.</title>
        <authorList>
            <person name="Beno S.M."/>
        </authorList>
    </citation>
    <scope>NUCLEOTIDE SEQUENCE [LARGE SCALE GENOMIC DNA]</scope>
    <source>
        <strain evidence="6 7">FSL R5-0378</strain>
    </source>
</reference>
<keyword evidence="3" id="KW-0804">Transcription</keyword>
<dbReference type="RefSeq" id="WP_076175603.1">
    <property type="nucleotide sequence ID" value="NZ_MRTP01000015.1"/>
</dbReference>
<gene>
    <name evidence="6" type="ORF">BK138_30530</name>
</gene>
<evidence type="ECO:0000313" key="7">
    <source>
        <dbReference type="Proteomes" id="UP000187172"/>
    </source>
</evidence>
<evidence type="ECO:0000256" key="2">
    <source>
        <dbReference type="ARBA" id="ARBA00023125"/>
    </source>
</evidence>
<dbReference type="EMBL" id="MRTP01000015">
    <property type="protein sequence ID" value="OMF48912.1"/>
    <property type="molecule type" value="Genomic_DNA"/>
</dbReference>